<dbReference type="SMART" id="SM00421">
    <property type="entry name" value="HTH_LUXR"/>
    <property type="match status" value="1"/>
</dbReference>
<dbReference type="EMBL" id="MK231134">
    <property type="protein sequence ID" value="QFV16970.1"/>
    <property type="molecule type" value="Genomic_DNA"/>
</dbReference>
<proteinExistence type="predicted"/>
<evidence type="ECO:0000256" key="2">
    <source>
        <dbReference type="ARBA" id="ARBA00023125"/>
    </source>
</evidence>
<dbReference type="PANTHER" id="PTHR48111:SF67">
    <property type="entry name" value="TRANSCRIPTIONAL REGULATORY PROTEIN TCTD"/>
    <property type="match status" value="1"/>
</dbReference>
<dbReference type="SUPFAM" id="SSF52172">
    <property type="entry name" value="CheY-like"/>
    <property type="match status" value="1"/>
</dbReference>
<dbReference type="Pfam" id="PF00196">
    <property type="entry name" value="GerE"/>
    <property type="match status" value="1"/>
</dbReference>
<dbReference type="OMA" id="YQIACEL"/>
<dbReference type="CDD" id="cd17574">
    <property type="entry name" value="REC_OmpR"/>
    <property type="match status" value="1"/>
</dbReference>
<feature type="domain" description="HTH luxR-type" evidence="5">
    <location>
        <begin position="122"/>
        <end position="187"/>
    </location>
</feature>
<evidence type="ECO:0000313" key="8">
    <source>
        <dbReference type="EMBL" id="QFV17148.1"/>
    </source>
</evidence>
<sequence length="190" mass="22039">MSIQLLLIDDDQHLTTSLQQYLQLYGIKVLIAHNGRQGIELLKSHHVDLVVCDVIMPEMNGYDVLKFVQGKWRIILLTAKGLTQDRIRAYQLGCDAYITKPFDPDELLALILAPYHQQLKWTWQTHLELTPKEQHLLNATARGLFNKQMAEQLAIAKRNVERYSSRLLSHTHTQNRAQLLVSSLIYRLWT</sequence>
<accession>A0A5P9RU02</accession>
<dbReference type="GO" id="GO:0006355">
    <property type="term" value="P:regulation of DNA-templated transcription"/>
    <property type="evidence" value="ECO:0007669"/>
    <property type="project" value="InterPro"/>
</dbReference>
<gene>
    <name evidence="8" type="primary">ycf29</name>
</gene>
<dbReference type="InterPro" id="IPR039420">
    <property type="entry name" value="WalR-like"/>
</dbReference>
<dbReference type="GO" id="GO:0000156">
    <property type="term" value="F:phosphorelay response regulator activity"/>
    <property type="evidence" value="ECO:0007669"/>
    <property type="project" value="TreeGrafter"/>
</dbReference>
<dbReference type="GO" id="GO:0032993">
    <property type="term" value="C:protein-DNA complex"/>
    <property type="evidence" value="ECO:0007669"/>
    <property type="project" value="TreeGrafter"/>
</dbReference>
<dbReference type="PROSITE" id="PS50043">
    <property type="entry name" value="HTH_LUXR_2"/>
    <property type="match status" value="1"/>
</dbReference>
<feature type="domain" description="Response regulatory" evidence="6">
    <location>
        <begin position="4"/>
        <end position="115"/>
    </location>
</feature>
<keyword evidence="1" id="KW-0805">Transcription regulation</keyword>
<dbReference type="AlphaFoldDB" id="A0A5P9RU02"/>
<dbReference type="PROSITE" id="PS50110">
    <property type="entry name" value="RESPONSE_REGULATORY"/>
    <property type="match status" value="1"/>
</dbReference>
<dbReference type="EMBL" id="MK231135">
    <property type="protein sequence ID" value="QFV17148.1"/>
    <property type="molecule type" value="Genomic_DNA"/>
</dbReference>
<keyword evidence="4" id="KW-0597">Phosphoprotein</keyword>
<evidence type="ECO:0000313" key="7">
    <source>
        <dbReference type="EMBL" id="QFV16970.1"/>
    </source>
</evidence>
<geneLocation type="chloroplast" evidence="8"/>
<dbReference type="InterPro" id="IPR001789">
    <property type="entry name" value="Sig_transdc_resp-reg_receiver"/>
</dbReference>
<reference evidence="8" key="2">
    <citation type="submission" date="2018-11" db="EMBL/GenBank/DDBJ databases">
        <title>Complete Plastid Genome of Cyanidioschyzon merolae Isolate 5578.</title>
        <authorList>
            <person name="Bi G."/>
        </authorList>
    </citation>
    <scope>NUCLEOTIDE SEQUENCE</scope>
</reference>
<dbReference type="Pfam" id="PF00072">
    <property type="entry name" value="Response_reg"/>
    <property type="match status" value="1"/>
</dbReference>
<name>A0A5P9RU02_CYAME</name>
<dbReference type="InterPro" id="IPR036388">
    <property type="entry name" value="WH-like_DNA-bd_sf"/>
</dbReference>
<keyword evidence="8" id="KW-0150">Chloroplast</keyword>
<dbReference type="InterPro" id="IPR011006">
    <property type="entry name" value="CheY-like_superfamily"/>
</dbReference>
<organism evidence="8">
    <name type="scientific">Cyanidioschyzon merolae</name>
    <name type="common">Red alga</name>
    <dbReference type="NCBI Taxonomy" id="45157"/>
    <lineage>
        <taxon>Eukaryota</taxon>
        <taxon>Rhodophyta</taxon>
        <taxon>Bangiophyceae</taxon>
        <taxon>Cyanidiales</taxon>
        <taxon>Cyanidiaceae</taxon>
        <taxon>Cyanidioschyzon</taxon>
    </lineage>
</organism>
<evidence type="ECO:0000256" key="3">
    <source>
        <dbReference type="ARBA" id="ARBA00023163"/>
    </source>
</evidence>
<evidence type="ECO:0000256" key="4">
    <source>
        <dbReference type="PROSITE-ProRule" id="PRU00169"/>
    </source>
</evidence>
<evidence type="ECO:0000259" key="6">
    <source>
        <dbReference type="PROSITE" id="PS50110"/>
    </source>
</evidence>
<dbReference type="GO" id="GO:0005829">
    <property type="term" value="C:cytosol"/>
    <property type="evidence" value="ECO:0007669"/>
    <property type="project" value="TreeGrafter"/>
</dbReference>
<keyword evidence="3" id="KW-0804">Transcription</keyword>
<dbReference type="GO" id="GO:0000976">
    <property type="term" value="F:transcription cis-regulatory region binding"/>
    <property type="evidence" value="ECO:0007669"/>
    <property type="project" value="TreeGrafter"/>
</dbReference>
<dbReference type="Gene3D" id="3.40.50.2300">
    <property type="match status" value="1"/>
</dbReference>
<evidence type="ECO:0000259" key="5">
    <source>
        <dbReference type="PROSITE" id="PS50043"/>
    </source>
</evidence>
<evidence type="ECO:0000256" key="1">
    <source>
        <dbReference type="ARBA" id="ARBA00023015"/>
    </source>
</evidence>
<reference evidence="7" key="1">
    <citation type="submission" date="2018-11" db="EMBL/GenBank/DDBJ databases">
        <title>Complete Plastid Genome of Cyanidioschyzon merolae Isolate 5508.</title>
        <authorList>
            <person name="Bi G."/>
        </authorList>
    </citation>
    <scope>NUCLEOTIDE SEQUENCE</scope>
    <source>
        <strain evidence="7">5508</strain>
    </source>
</reference>
<dbReference type="InterPro" id="IPR000792">
    <property type="entry name" value="Tscrpt_reg_LuxR_C"/>
</dbReference>
<dbReference type="SMART" id="SM00448">
    <property type="entry name" value="REC"/>
    <property type="match status" value="1"/>
</dbReference>
<keyword evidence="2" id="KW-0238">DNA-binding</keyword>
<dbReference type="Gene3D" id="1.10.10.10">
    <property type="entry name" value="Winged helix-like DNA-binding domain superfamily/Winged helix DNA-binding domain"/>
    <property type="match status" value="1"/>
</dbReference>
<protein>
    <submittedName>
        <fullName evidence="8">OmpR-like transcriptional regulator</fullName>
    </submittedName>
</protein>
<dbReference type="PANTHER" id="PTHR48111">
    <property type="entry name" value="REGULATOR OF RPOS"/>
    <property type="match status" value="1"/>
</dbReference>
<keyword evidence="8" id="KW-0934">Plastid</keyword>
<feature type="modified residue" description="4-aspartylphosphate" evidence="4">
    <location>
        <position position="53"/>
    </location>
</feature>